<feature type="signal peptide" evidence="1">
    <location>
        <begin position="1"/>
        <end position="20"/>
    </location>
</feature>
<evidence type="ECO:0000313" key="2">
    <source>
        <dbReference type="EMBL" id="MBE9466300.1"/>
    </source>
</evidence>
<keyword evidence="1" id="KW-0732">Signal</keyword>
<dbReference type="RefSeq" id="WP_194124532.1">
    <property type="nucleotide sequence ID" value="NZ_JACYGY010000002.1"/>
</dbReference>
<protein>
    <recommendedName>
        <fullName evidence="4">DUF4369 domain-containing protein</fullName>
    </recommendedName>
</protein>
<evidence type="ECO:0008006" key="4">
    <source>
        <dbReference type="Google" id="ProtNLM"/>
    </source>
</evidence>
<reference evidence="3" key="1">
    <citation type="submission" date="2023-07" db="EMBL/GenBank/DDBJ databases">
        <title>Dyadobacter sp. nov 'subterranea' isolated from contaminted grondwater.</title>
        <authorList>
            <person name="Szabo I."/>
            <person name="Al-Omari J."/>
            <person name="Szerdahelyi S.G."/>
            <person name="Rado J."/>
        </authorList>
    </citation>
    <scope>NUCLEOTIDE SEQUENCE [LARGE SCALE GENOMIC DNA]</scope>
    <source>
        <strain evidence="3">UP-52</strain>
    </source>
</reference>
<gene>
    <name evidence="2" type="ORF">IEE83_30905</name>
</gene>
<accession>A0ABR9WLL9</accession>
<evidence type="ECO:0000256" key="1">
    <source>
        <dbReference type="SAM" id="SignalP"/>
    </source>
</evidence>
<keyword evidence="3" id="KW-1185">Reference proteome</keyword>
<proteinExistence type="predicted"/>
<feature type="chain" id="PRO_5047406608" description="DUF4369 domain-containing protein" evidence="1">
    <location>
        <begin position="21"/>
        <end position="231"/>
    </location>
</feature>
<comment type="caution">
    <text evidence="2">The sequence shown here is derived from an EMBL/GenBank/DDBJ whole genome shotgun (WGS) entry which is preliminary data.</text>
</comment>
<organism evidence="2 3">
    <name type="scientific">Dyadobacter subterraneus</name>
    <dbReference type="NCBI Taxonomy" id="2773304"/>
    <lineage>
        <taxon>Bacteria</taxon>
        <taxon>Pseudomonadati</taxon>
        <taxon>Bacteroidota</taxon>
        <taxon>Cytophagia</taxon>
        <taxon>Cytophagales</taxon>
        <taxon>Spirosomataceae</taxon>
        <taxon>Dyadobacter</taxon>
    </lineage>
</organism>
<dbReference type="EMBL" id="JACYGY010000002">
    <property type="protein sequence ID" value="MBE9466300.1"/>
    <property type="molecule type" value="Genomic_DNA"/>
</dbReference>
<name>A0ABR9WLL9_9BACT</name>
<evidence type="ECO:0000313" key="3">
    <source>
        <dbReference type="Proteomes" id="UP000634134"/>
    </source>
</evidence>
<sequence length="231" mass="26742">MNKYLIPLLFLLFSPVSTFSQNVKIQIVAPKEFMGRKAILLTREKGFAAIVHSIKLNSDIFNLQIANDLVPDLYQLHISQVKGSLLFFLESGTKIQLDTTDVSKSIVTNSKSNPEWKLFEDSLQKPYDQRINDYSQGEKRARKERNADSLNYWVDKQAIEKEDLVRKTGEYIAGHLDSYVSLYLMKINWYAFKNDKLFEKLDKSLAVHRTYKFLEEKNRKADKTGALGHNL</sequence>
<dbReference type="Proteomes" id="UP000634134">
    <property type="component" value="Unassembled WGS sequence"/>
</dbReference>